<organism evidence="1 2">
    <name type="scientific">Mytilus coruscus</name>
    <name type="common">Sea mussel</name>
    <dbReference type="NCBI Taxonomy" id="42192"/>
    <lineage>
        <taxon>Eukaryota</taxon>
        <taxon>Metazoa</taxon>
        <taxon>Spiralia</taxon>
        <taxon>Lophotrochozoa</taxon>
        <taxon>Mollusca</taxon>
        <taxon>Bivalvia</taxon>
        <taxon>Autobranchia</taxon>
        <taxon>Pteriomorphia</taxon>
        <taxon>Mytilida</taxon>
        <taxon>Mytiloidea</taxon>
        <taxon>Mytilidae</taxon>
        <taxon>Mytilinae</taxon>
        <taxon>Mytilus</taxon>
    </lineage>
</organism>
<reference evidence="1 2" key="1">
    <citation type="submission" date="2020-06" db="EMBL/GenBank/DDBJ databases">
        <authorList>
            <person name="Li R."/>
            <person name="Bekaert M."/>
        </authorList>
    </citation>
    <scope>NUCLEOTIDE SEQUENCE [LARGE SCALE GENOMIC DNA]</scope>
    <source>
        <strain evidence="2">wild</strain>
    </source>
</reference>
<accession>A0A6J7ZUJ5</accession>
<evidence type="ECO:0000313" key="2">
    <source>
        <dbReference type="Proteomes" id="UP000507470"/>
    </source>
</evidence>
<dbReference type="EMBL" id="CACVKT020000008">
    <property type="protein sequence ID" value="CAC5355172.1"/>
    <property type="molecule type" value="Genomic_DNA"/>
</dbReference>
<sequence>MDNNLLPKRILLLRLLEFRKKCAKKQDGFVPDLIRIAVKNDLMNFVENFMKSGRFPSKAVWNRYISASIASSENNTWQQRISFDSDVDIFRTIHKHIVPHRAWVIAKTNPDFRERANILLTYVPSSEQKSHLSYIINVDSFSITLLDISFVCAIVYQT</sequence>
<proteinExistence type="predicted"/>
<keyword evidence="2" id="KW-1185">Reference proteome</keyword>
<dbReference type="AlphaFoldDB" id="A0A6J7ZUJ5"/>
<evidence type="ECO:0000313" key="1">
    <source>
        <dbReference type="EMBL" id="CAC5355172.1"/>
    </source>
</evidence>
<dbReference type="OrthoDB" id="6155487at2759"/>
<name>A0A6J7ZUJ5_MYTCO</name>
<gene>
    <name evidence="1" type="ORF">MCOR_101</name>
</gene>
<dbReference type="Proteomes" id="UP000507470">
    <property type="component" value="Unassembled WGS sequence"/>
</dbReference>
<protein>
    <submittedName>
        <fullName evidence="1">Uncharacterized protein</fullName>
    </submittedName>
</protein>